<feature type="compositionally biased region" description="Polar residues" evidence="1">
    <location>
        <begin position="11"/>
        <end position="25"/>
    </location>
</feature>
<accession>A0A813TKL2</accession>
<dbReference type="EMBL" id="CAJOBC010000522">
    <property type="protein sequence ID" value="CAF3596722.1"/>
    <property type="molecule type" value="Genomic_DNA"/>
</dbReference>
<organism evidence="2 6">
    <name type="scientific">Didymodactylos carnosus</name>
    <dbReference type="NCBI Taxonomy" id="1234261"/>
    <lineage>
        <taxon>Eukaryota</taxon>
        <taxon>Metazoa</taxon>
        <taxon>Spiralia</taxon>
        <taxon>Gnathifera</taxon>
        <taxon>Rotifera</taxon>
        <taxon>Eurotatoria</taxon>
        <taxon>Bdelloidea</taxon>
        <taxon>Philodinida</taxon>
        <taxon>Philodinidae</taxon>
        <taxon>Didymodactylos</taxon>
    </lineage>
</organism>
<dbReference type="AlphaFoldDB" id="A0A813TKL2"/>
<feature type="region of interest" description="Disordered" evidence="1">
    <location>
        <begin position="198"/>
        <end position="217"/>
    </location>
</feature>
<sequence>MRNYEYENPAFDNNQEVSVRMSNENGEPVRMSNGNDEREYNETSYSVHSPKRIPHQPEVEVGRTKLHHLLGEVLDKTDEEIDPFSKSEMLKRRRQRRRASSNENNYGEDSSISIIEDRKQQQHHIPFIAPVTDRPDPNIMRLRYSPYDAGDRAAEISRSTSLRTRSKYPSDDEDIPPSPSQTKYSQRTNNTLFINSVNNLPDRSMTSTDTFASQKRVPRTRIETSQEVLMRQNDTRNISDNSRERSRTAESIDKRRQHTFDIEDVYVDSTKSNFPMNENNKLRQHISRTWEEDQQQVRQAPINDQKFGKIESQNRSYLNPYEVAFDNRQLGRNDSRDKYLGARQSLVTTKNLISSIQGELKNITDVSSHRTYHD</sequence>
<feature type="compositionally biased region" description="Polar residues" evidence="1">
    <location>
        <begin position="198"/>
        <end position="213"/>
    </location>
</feature>
<dbReference type="EMBL" id="CAJNOQ010000522">
    <property type="protein sequence ID" value="CAF0811072.1"/>
    <property type="molecule type" value="Genomic_DNA"/>
</dbReference>
<keyword evidence="6" id="KW-1185">Reference proteome</keyword>
<name>A0A813TKL2_9BILA</name>
<evidence type="ECO:0000313" key="5">
    <source>
        <dbReference type="EMBL" id="CAF3852124.1"/>
    </source>
</evidence>
<feature type="region of interest" description="Disordered" evidence="1">
    <location>
        <begin position="151"/>
        <end position="186"/>
    </location>
</feature>
<feature type="compositionally biased region" description="Polar residues" evidence="1">
    <location>
        <begin position="101"/>
        <end position="112"/>
    </location>
</feature>
<evidence type="ECO:0000313" key="2">
    <source>
        <dbReference type="EMBL" id="CAF0811072.1"/>
    </source>
</evidence>
<evidence type="ECO:0000313" key="4">
    <source>
        <dbReference type="EMBL" id="CAF3596722.1"/>
    </source>
</evidence>
<dbReference type="EMBL" id="CAJOBA010009470">
    <property type="protein sequence ID" value="CAF3852124.1"/>
    <property type="molecule type" value="Genomic_DNA"/>
</dbReference>
<feature type="region of interest" description="Disordered" evidence="1">
    <location>
        <begin position="1"/>
        <end position="51"/>
    </location>
</feature>
<proteinExistence type="predicted"/>
<dbReference type="Proteomes" id="UP000681722">
    <property type="component" value="Unassembled WGS sequence"/>
</dbReference>
<evidence type="ECO:0000313" key="3">
    <source>
        <dbReference type="EMBL" id="CAF1090410.1"/>
    </source>
</evidence>
<feature type="region of interest" description="Disordered" evidence="1">
    <location>
        <begin position="234"/>
        <end position="255"/>
    </location>
</feature>
<dbReference type="Proteomes" id="UP000677228">
    <property type="component" value="Unassembled WGS sequence"/>
</dbReference>
<protein>
    <submittedName>
        <fullName evidence="2">Uncharacterized protein</fullName>
    </submittedName>
</protein>
<reference evidence="2" key="1">
    <citation type="submission" date="2021-02" db="EMBL/GenBank/DDBJ databases">
        <authorList>
            <person name="Nowell W R."/>
        </authorList>
    </citation>
    <scope>NUCLEOTIDE SEQUENCE</scope>
</reference>
<dbReference type="EMBL" id="CAJNOK010009452">
    <property type="protein sequence ID" value="CAF1090410.1"/>
    <property type="molecule type" value="Genomic_DNA"/>
</dbReference>
<dbReference type="Proteomes" id="UP000663829">
    <property type="component" value="Unassembled WGS sequence"/>
</dbReference>
<evidence type="ECO:0000313" key="6">
    <source>
        <dbReference type="Proteomes" id="UP000663829"/>
    </source>
</evidence>
<dbReference type="Proteomes" id="UP000682733">
    <property type="component" value="Unassembled WGS sequence"/>
</dbReference>
<feature type="region of interest" description="Disordered" evidence="1">
    <location>
        <begin position="85"/>
        <end position="112"/>
    </location>
</feature>
<evidence type="ECO:0000256" key="1">
    <source>
        <dbReference type="SAM" id="MobiDB-lite"/>
    </source>
</evidence>
<gene>
    <name evidence="2" type="ORF">GPM918_LOCUS4032</name>
    <name evidence="3" type="ORF">OVA965_LOCUS18788</name>
    <name evidence="4" type="ORF">SRO942_LOCUS4032</name>
    <name evidence="5" type="ORF">TMI583_LOCUS18801</name>
</gene>
<feature type="compositionally biased region" description="Basic and acidic residues" evidence="1">
    <location>
        <begin position="241"/>
        <end position="255"/>
    </location>
</feature>
<comment type="caution">
    <text evidence="2">The sequence shown here is derived from an EMBL/GenBank/DDBJ whole genome shotgun (WGS) entry which is preliminary data.</text>
</comment>
<dbReference type="OrthoDB" id="10043391at2759"/>